<feature type="region of interest" description="Disordered" evidence="1">
    <location>
        <begin position="1"/>
        <end position="30"/>
    </location>
</feature>
<dbReference type="Proteomes" id="UP000265520">
    <property type="component" value="Unassembled WGS sequence"/>
</dbReference>
<dbReference type="AlphaFoldDB" id="A0A392VY52"/>
<evidence type="ECO:0000313" key="3">
    <source>
        <dbReference type="Proteomes" id="UP000265520"/>
    </source>
</evidence>
<evidence type="ECO:0000313" key="2">
    <source>
        <dbReference type="EMBL" id="MCI92402.1"/>
    </source>
</evidence>
<name>A0A392VY52_9FABA</name>
<comment type="caution">
    <text evidence="2">The sequence shown here is derived from an EMBL/GenBank/DDBJ whole genome shotgun (WGS) entry which is preliminary data.</text>
</comment>
<protein>
    <submittedName>
        <fullName evidence="2">Uncharacterized protein</fullName>
    </submittedName>
</protein>
<proteinExistence type="predicted"/>
<accession>A0A392VY52</accession>
<reference evidence="2 3" key="1">
    <citation type="journal article" date="2018" name="Front. Plant Sci.">
        <title>Red Clover (Trifolium pratense) and Zigzag Clover (T. medium) - A Picture of Genomic Similarities and Differences.</title>
        <authorList>
            <person name="Dluhosova J."/>
            <person name="Istvanek J."/>
            <person name="Nedelnik J."/>
            <person name="Repkova J."/>
        </authorList>
    </citation>
    <scope>NUCLEOTIDE SEQUENCE [LARGE SCALE GENOMIC DNA]</scope>
    <source>
        <strain evidence="3">cv. 10/8</strain>
        <tissue evidence="2">Leaf</tissue>
    </source>
</reference>
<keyword evidence="3" id="KW-1185">Reference proteome</keyword>
<organism evidence="2 3">
    <name type="scientific">Trifolium medium</name>
    <dbReference type="NCBI Taxonomy" id="97028"/>
    <lineage>
        <taxon>Eukaryota</taxon>
        <taxon>Viridiplantae</taxon>
        <taxon>Streptophyta</taxon>
        <taxon>Embryophyta</taxon>
        <taxon>Tracheophyta</taxon>
        <taxon>Spermatophyta</taxon>
        <taxon>Magnoliopsida</taxon>
        <taxon>eudicotyledons</taxon>
        <taxon>Gunneridae</taxon>
        <taxon>Pentapetalae</taxon>
        <taxon>rosids</taxon>
        <taxon>fabids</taxon>
        <taxon>Fabales</taxon>
        <taxon>Fabaceae</taxon>
        <taxon>Papilionoideae</taxon>
        <taxon>50 kb inversion clade</taxon>
        <taxon>NPAAA clade</taxon>
        <taxon>Hologalegina</taxon>
        <taxon>IRL clade</taxon>
        <taxon>Trifolieae</taxon>
        <taxon>Trifolium</taxon>
    </lineage>
</organism>
<evidence type="ECO:0000256" key="1">
    <source>
        <dbReference type="SAM" id="MobiDB-lite"/>
    </source>
</evidence>
<sequence length="30" mass="3489">MKDIDRVRGDNPTHEEEMQSVVEADAQMTR</sequence>
<feature type="compositionally biased region" description="Basic and acidic residues" evidence="1">
    <location>
        <begin position="1"/>
        <end position="17"/>
    </location>
</feature>
<dbReference type="EMBL" id="LXQA011300149">
    <property type="protein sequence ID" value="MCI92402.1"/>
    <property type="molecule type" value="Genomic_DNA"/>
</dbReference>